<evidence type="ECO:0000256" key="1">
    <source>
        <dbReference type="ARBA" id="ARBA00022679"/>
    </source>
</evidence>
<evidence type="ECO:0000313" key="7">
    <source>
        <dbReference type="EMBL" id="AZL87779.1"/>
    </source>
</evidence>
<dbReference type="GO" id="GO:0008174">
    <property type="term" value="F:mRNA methyltransferase activity"/>
    <property type="evidence" value="ECO:0007669"/>
    <property type="project" value="UniProtKB-UniRule"/>
</dbReference>
<proteinExistence type="predicted"/>
<organism evidence="7">
    <name type="scientific">Lychnis ringspot virus</name>
    <dbReference type="NCBI Taxonomy" id="44421"/>
    <lineage>
        <taxon>Viruses</taxon>
        <taxon>Riboviria</taxon>
        <taxon>Orthornavirae</taxon>
        <taxon>Kitrinoviricota</taxon>
        <taxon>Alsuviricetes</taxon>
        <taxon>Martellivirales</taxon>
        <taxon>Virgaviridae</taxon>
        <taxon>Hordeivirus</taxon>
        <taxon>Hordeivirus lychnis</taxon>
    </lineage>
</organism>
<dbReference type="Pfam" id="PF01660">
    <property type="entry name" value="Vmethyltransf"/>
    <property type="match status" value="1"/>
</dbReference>
<dbReference type="PROSITE" id="PS51743">
    <property type="entry name" value="ALPHAVIRUS_MT"/>
    <property type="match status" value="1"/>
</dbReference>
<dbReference type="GO" id="GO:0005524">
    <property type="term" value="F:ATP binding"/>
    <property type="evidence" value="ECO:0007669"/>
    <property type="project" value="UniProtKB-KW"/>
</dbReference>
<evidence type="ECO:0000256" key="2">
    <source>
        <dbReference type="ARBA" id="ARBA00022741"/>
    </source>
</evidence>
<feature type="domain" description="(+)RNA virus helicase C-terminal" evidence="5">
    <location>
        <begin position="804"/>
        <end position="1140"/>
    </location>
</feature>
<dbReference type="SUPFAM" id="SSF52540">
    <property type="entry name" value="P-loop containing nucleoside triphosphate hydrolases"/>
    <property type="match status" value="1"/>
</dbReference>
<evidence type="ECO:0000259" key="5">
    <source>
        <dbReference type="PROSITE" id="PS51657"/>
    </source>
</evidence>
<dbReference type="InterPro" id="IPR027417">
    <property type="entry name" value="P-loop_NTPase"/>
</dbReference>
<keyword evidence="4" id="KW-0067">ATP-binding</keyword>
<dbReference type="InterPro" id="IPR027351">
    <property type="entry name" value="(+)RNA_virus_helicase_core_dom"/>
</dbReference>
<dbReference type="InterPro" id="IPR002588">
    <property type="entry name" value="Alphavirus-like_MT_dom"/>
</dbReference>
<keyword evidence="2" id="KW-0547">Nucleotide-binding</keyword>
<sequence length="1140" mass="129124">MASDEIVRNLISREEVMGNLISTASASVRSPLHDVLCNHVGSVINSVDKKCAGRRQIDVRRNLTSDELQTLIKDYPEYSIISSACESGTHSMAACYRFLETEYLLDFIPKKETMVWDIGGNWFSHMKFRPDLNIHCCCPILSLRDSERFETRCMNMQRFMRGEKDKSLQLFSKYHSILRDQERRKFCFVGNDVTPQQLDGEVFCENTFQECIRKAPDGHLATAIAVHSCYDISIESLVSSCKDKGITQMYGCMLFPPSILIGQKEGDLPFVKGKFKIENGKISFFFLNDPNAGYTHDLKDYLKYFEKTYIDVPKGIFSVELLQMRGDTMFFKITDVTAAAYHLKYRGIKFDTIFKCVPMNAQTSVVVPVFSWDNSGLCVSTALLPRNIVEQGASYAMKNKEKDLTVSVLKNYLSSVNNSYIFNGSQVRQGEKVNPSLLSQLAVTIFLREKVYRAREANIVNHFEHLFKEDISLQELFGSVVWGKNATMVCKFYKKVKMDLARWFGLSVDPNAFDICDPPLYQEIRDRWEVNVKGDIPLSSFFDCEDEVRTYEARILEKKMLTESIVNKAIGVSSSAENSSIDVERLKTLSNISRLFLAASAVNAWKNRAVCDNSSDTSSVSTDCFGAPRTLPSSPSCKLTDPVDQCVPMWEVAHNENLTFQKINGDMMVRTSVPVHPVPQESYYANARAEFLYYLLSSVISERAQMMEIISHFRAGQLYTDKVVAPLTSYIYSCENMSWMLRTPKATEVGHDFAVHFKFKGTSEEIEDCLEYCAITEVRWDRSGGFISNVPILPVRDGFYLFCEPTKLCNNYLIYNNLVDVYYENAERPVKFSLIEGVPGCGKSTAILNAASSRKHAVIGEGRKAIDDLRDRFIKEKRWSATNARKRVRTLDSVLLATLPENIPTCEGFHFDEALKVHFGAILLCADKVRAKYVIGQGDRAQLPMINRVEGIDLMYSAPDYSCVEITPKLMSYRIPGDVAYFLTKKCFYKDRGVPQAVTTKNVVERSLFARGQNTPDRFVSLQDLPIIPGAQYLTFLQSEKEALISHFKSKSIKDFSVNTIHESQGGTFANVVLVRLQRTENEIYPGGPRSSSYVVVGTTRHTKSFIYCSVVDDRLLLDIADTNGLKDVPVSIFREHIVT</sequence>
<dbReference type="GO" id="GO:0006396">
    <property type="term" value="P:RNA processing"/>
    <property type="evidence" value="ECO:0007669"/>
    <property type="project" value="InterPro"/>
</dbReference>
<dbReference type="Pfam" id="PF01443">
    <property type="entry name" value="Viral_helicase1"/>
    <property type="match status" value="1"/>
</dbReference>
<dbReference type="PROSITE" id="PS51657">
    <property type="entry name" value="PSRV_HELICASE"/>
    <property type="match status" value="1"/>
</dbReference>
<name>A0A3S8UVK9_9VIRU</name>
<dbReference type="Gene3D" id="3.40.50.300">
    <property type="entry name" value="P-loop containing nucleotide triphosphate hydrolases"/>
    <property type="match status" value="2"/>
</dbReference>
<dbReference type="GO" id="GO:0016787">
    <property type="term" value="F:hydrolase activity"/>
    <property type="evidence" value="ECO:0007669"/>
    <property type="project" value="UniProtKB-KW"/>
</dbReference>
<dbReference type="GO" id="GO:0003723">
    <property type="term" value="F:RNA binding"/>
    <property type="evidence" value="ECO:0007669"/>
    <property type="project" value="InterPro"/>
</dbReference>
<reference evidence="7" key="1">
    <citation type="submission" date="2018-02" db="EMBL/GenBank/DDBJ databases">
        <title>The complete genome sequence and genome structure of SN strain of Lychnis ringspot virus.</title>
        <authorList>
            <person name="Bang Y.H."/>
            <person name="Song E.G."/>
            <person name="Ryu K.H."/>
        </authorList>
    </citation>
    <scope>NUCLEOTIDE SEQUENCE</scope>
    <source>
        <strain evidence="7">SN</strain>
    </source>
</reference>
<evidence type="ECO:0000256" key="4">
    <source>
        <dbReference type="ARBA" id="ARBA00022840"/>
    </source>
</evidence>
<keyword evidence="1" id="KW-0808">Transferase</keyword>
<dbReference type="InterPro" id="IPR013664">
    <property type="entry name" value="Virgavirus_MeTrfase_C"/>
</dbReference>
<evidence type="ECO:0000256" key="3">
    <source>
        <dbReference type="ARBA" id="ARBA00022801"/>
    </source>
</evidence>
<protein>
    <submittedName>
        <fullName evidence="7">Alpha a protein</fullName>
    </submittedName>
</protein>
<keyword evidence="3" id="KW-0378">Hydrolase</keyword>
<evidence type="ECO:0000259" key="6">
    <source>
        <dbReference type="PROSITE" id="PS51743"/>
    </source>
</evidence>
<dbReference type="GO" id="GO:0016556">
    <property type="term" value="P:mRNA modification"/>
    <property type="evidence" value="ECO:0007669"/>
    <property type="project" value="InterPro"/>
</dbReference>
<accession>A0A3S8UVK9</accession>
<dbReference type="EMBL" id="MG913809">
    <property type="protein sequence ID" value="AZL87779.1"/>
    <property type="molecule type" value="Genomic_RNA"/>
</dbReference>
<dbReference type="Pfam" id="PF08456">
    <property type="entry name" value="Vmethyltransf_C"/>
    <property type="match status" value="1"/>
</dbReference>
<feature type="domain" description="Alphavirus-like MT" evidence="6">
    <location>
        <begin position="81"/>
        <end position="305"/>
    </location>
</feature>